<evidence type="ECO:0000256" key="1">
    <source>
        <dbReference type="SAM" id="Phobius"/>
    </source>
</evidence>
<gene>
    <name evidence="3" type="ORF">F2B50_09820</name>
    <name evidence="4" type="ORF">FPF71_09820</name>
</gene>
<protein>
    <submittedName>
        <fullName evidence="3">TIR domain-containing protein</fullName>
    </submittedName>
</protein>
<dbReference type="Proteomes" id="UP000315145">
    <property type="component" value="Unassembled WGS sequence"/>
</dbReference>
<evidence type="ECO:0000313" key="5">
    <source>
        <dbReference type="Proteomes" id="UP000315145"/>
    </source>
</evidence>
<proteinExistence type="predicted"/>
<dbReference type="EMBL" id="VMBF01000006">
    <property type="protein sequence ID" value="TSJ75240.1"/>
    <property type="molecule type" value="Genomic_DNA"/>
</dbReference>
<keyword evidence="1" id="KW-0472">Membrane</keyword>
<feature type="domain" description="TIR" evidence="2">
    <location>
        <begin position="2"/>
        <end position="167"/>
    </location>
</feature>
<accession>A0A5M7B886</accession>
<organism evidence="3 6">
    <name type="scientific">Algibacter amylolyticus</name>
    <dbReference type="NCBI Taxonomy" id="1608400"/>
    <lineage>
        <taxon>Bacteria</taxon>
        <taxon>Pseudomonadati</taxon>
        <taxon>Bacteroidota</taxon>
        <taxon>Flavobacteriia</taxon>
        <taxon>Flavobacteriales</taxon>
        <taxon>Flavobacteriaceae</taxon>
        <taxon>Algibacter</taxon>
    </lineage>
</organism>
<keyword evidence="1" id="KW-1133">Transmembrane helix</keyword>
<dbReference type="Pfam" id="PF13676">
    <property type="entry name" value="TIR_2"/>
    <property type="match status" value="1"/>
</dbReference>
<keyword evidence="1" id="KW-0812">Transmembrane</keyword>
<comment type="caution">
    <text evidence="3">The sequence shown here is derived from an EMBL/GenBank/DDBJ whole genome shotgun (WGS) entry which is preliminary data.</text>
</comment>
<reference evidence="3 6" key="1">
    <citation type="journal article" date="2015" name="Int. J. Syst. Evol. Microbiol.">
        <title>Algibacter amylolyticus sp. nov., isolated from intertidal sediment.</title>
        <authorList>
            <person name="Zhang D.C."/>
            <person name="Wu J."/>
            <person name="Neuner K."/>
            <person name="Yao J."/>
            <person name="Margesin R."/>
        </authorList>
    </citation>
    <scope>NUCLEOTIDE SEQUENCE [LARGE SCALE GENOMIC DNA]</scope>
    <source>
        <strain evidence="3 6">RU-4-M-4</strain>
    </source>
</reference>
<dbReference type="OrthoDB" id="1454815at2"/>
<dbReference type="SUPFAM" id="SSF52200">
    <property type="entry name" value="Toll/Interleukin receptor TIR domain"/>
    <property type="match status" value="1"/>
</dbReference>
<dbReference type="InterPro" id="IPR035897">
    <property type="entry name" value="Toll_tir_struct_dom_sf"/>
</dbReference>
<dbReference type="Proteomes" id="UP000322315">
    <property type="component" value="Unassembled WGS sequence"/>
</dbReference>
<dbReference type="AlphaFoldDB" id="A0A5M7B886"/>
<dbReference type="InterPro" id="IPR000157">
    <property type="entry name" value="TIR_dom"/>
</dbReference>
<keyword evidence="5" id="KW-1185">Reference proteome</keyword>
<evidence type="ECO:0000313" key="6">
    <source>
        <dbReference type="Proteomes" id="UP000322315"/>
    </source>
</evidence>
<dbReference type="Gene3D" id="3.40.50.10140">
    <property type="entry name" value="Toll/interleukin-1 receptor homology (TIR) domain"/>
    <property type="match status" value="1"/>
</dbReference>
<dbReference type="SMART" id="SM00255">
    <property type="entry name" value="TIR"/>
    <property type="match status" value="1"/>
</dbReference>
<dbReference type="EMBL" id="VWRS01000006">
    <property type="protein sequence ID" value="KAA5824467.1"/>
    <property type="molecule type" value="Genomic_DNA"/>
</dbReference>
<dbReference type="RefSeq" id="WP_144116502.1">
    <property type="nucleotide sequence ID" value="NZ_JACHGE010000009.1"/>
</dbReference>
<reference evidence="3" key="3">
    <citation type="submission" date="2019-09" db="EMBL/GenBank/DDBJ databases">
        <authorList>
            <person name="Zhang D.-C."/>
        </authorList>
    </citation>
    <scope>NUCLEOTIDE SEQUENCE</scope>
    <source>
        <strain evidence="3">RU-4-M-4</strain>
    </source>
</reference>
<dbReference type="GO" id="GO:0007165">
    <property type="term" value="P:signal transduction"/>
    <property type="evidence" value="ECO:0007669"/>
    <property type="project" value="InterPro"/>
</dbReference>
<name>A0A5M7B886_9FLAO</name>
<evidence type="ECO:0000313" key="3">
    <source>
        <dbReference type="EMBL" id="KAA5824467.1"/>
    </source>
</evidence>
<reference evidence="4 5" key="2">
    <citation type="submission" date="2019-07" db="EMBL/GenBank/DDBJ databases">
        <title>Algibacter marinivivus sp. nov., isolated from the surface of a marine red alga.</title>
        <authorList>
            <person name="Zhong X."/>
            <person name="Xu W."/>
            <person name="Zhang Y."/>
            <person name="Zhang Q."/>
            <person name="Du Z."/>
        </authorList>
    </citation>
    <scope>NUCLEOTIDE SEQUENCE [LARGE SCALE GENOMIC DNA]</scope>
    <source>
        <strain evidence="4 5">RU-4-M-4</strain>
    </source>
</reference>
<feature type="transmembrane region" description="Helical" evidence="1">
    <location>
        <begin position="192"/>
        <end position="212"/>
    </location>
</feature>
<evidence type="ECO:0000313" key="4">
    <source>
        <dbReference type="EMBL" id="TSJ75240.1"/>
    </source>
</evidence>
<sequence>MKYNAFLSYNHTQDTDLGTSLEKALEKFAKPTFKRRALEIFRDANDLPLASDLGDKIRVGLEGSDYFICMANKRYAQSKWCQREVEYWLEHKTIEKFIIVLTEGDILYNEDTNDFDWDVTTALPKSLSGAFKGEPFYVDFRDLDPEEELHLDNPKFRSRLVLLAATLHGKSVGAMESEAAIQHKRTMRIRNAAIGILSMLLIIAIGTSFFAVHKKNEALLSTYIANSQAQLNEDPTISLRLAEEAFHFAKKKNFSTIGAKEQLIKVFYSGYGFYQDLSVDMPDVDKQESNKYENTNNPLYNDVLRITDSIGTTIKNDVYVSNQSDLYINERTRSAIYVLSSLTIEHSKIYFINLGVYGYTITESNIILPGFNLYTGYVQDVDISKDGTNTLLGAANGKTALIENNGYKYMSNRNKFKDRALYKSTDDFPVRYVSFIMNDEFIAVASFDSKYENGIRKDKEKTMYYYKKLPFPYIEIVNSENDYDNLSLDGNFFMEPADSEAEYSFYKAQALKTTEHDIIAEFPEGKGMRLTNISSPDKAFFASYQGVFNAHNDLLIAFSIDTIDNPAITLCFSLDSKFVKVSYMDGVQRIFSLDPDFIINRFNDKVMGLVAPLSDADKQRFFISD</sequence>
<evidence type="ECO:0000259" key="2">
    <source>
        <dbReference type="SMART" id="SM00255"/>
    </source>
</evidence>